<dbReference type="Proteomes" id="UP001396334">
    <property type="component" value="Unassembled WGS sequence"/>
</dbReference>
<protein>
    <submittedName>
        <fullName evidence="1">Uncharacterized protein</fullName>
    </submittedName>
</protein>
<accession>A0ABR2Q403</accession>
<evidence type="ECO:0000313" key="1">
    <source>
        <dbReference type="EMBL" id="KAK8995207.1"/>
    </source>
</evidence>
<reference evidence="1 2" key="1">
    <citation type="journal article" date="2024" name="G3 (Bethesda)">
        <title>Genome assembly of Hibiscus sabdariffa L. provides insights into metabolisms of medicinal natural products.</title>
        <authorList>
            <person name="Kim T."/>
        </authorList>
    </citation>
    <scope>NUCLEOTIDE SEQUENCE [LARGE SCALE GENOMIC DNA]</scope>
    <source>
        <strain evidence="1">TK-2024</strain>
        <tissue evidence="1">Old leaves</tissue>
    </source>
</reference>
<name>A0ABR2Q403_9ROSI</name>
<gene>
    <name evidence="1" type="ORF">V6N11_069651</name>
</gene>
<sequence>MCRGMCYWADRFGRITGKKIGREVDIEVVGTILVALGHDVISFKFPLPFSFDSVPMSCRHVTMVTYKATNAFDNTQFWDATIDIQVETTYFRSRPLDKLIGRTRGSSYDQDKTIIVVSPSKIVV</sequence>
<evidence type="ECO:0000313" key="2">
    <source>
        <dbReference type="Proteomes" id="UP001396334"/>
    </source>
</evidence>
<comment type="caution">
    <text evidence="1">The sequence shown here is derived from an EMBL/GenBank/DDBJ whole genome shotgun (WGS) entry which is preliminary data.</text>
</comment>
<keyword evidence="2" id="KW-1185">Reference proteome</keyword>
<dbReference type="EMBL" id="JBBPBN010000046">
    <property type="protein sequence ID" value="KAK8995207.1"/>
    <property type="molecule type" value="Genomic_DNA"/>
</dbReference>
<proteinExistence type="predicted"/>
<organism evidence="1 2">
    <name type="scientific">Hibiscus sabdariffa</name>
    <name type="common">roselle</name>
    <dbReference type="NCBI Taxonomy" id="183260"/>
    <lineage>
        <taxon>Eukaryota</taxon>
        <taxon>Viridiplantae</taxon>
        <taxon>Streptophyta</taxon>
        <taxon>Embryophyta</taxon>
        <taxon>Tracheophyta</taxon>
        <taxon>Spermatophyta</taxon>
        <taxon>Magnoliopsida</taxon>
        <taxon>eudicotyledons</taxon>
        <taxon>Gunneridae</taxon>
        <taxon>Pentapetalae</taxon>
        <taxon>rosids</taxon>
        <taxon>malvids</taxon>
        <taxon>Malvales</taxon>
        <taxon>Malvaceae</taxon>
        <taxon>Malvoideae</taxon>
        <taxon>Hibiscus</taxon>
    </lineage>
</organism>